<feature type="domain" description="Nephrocystin 3-like N-terminal" evidence="5">
    <location>
        <begin position="86"/>
        <end position="255"/>
    </location>
</feature>
<keyword evidence="7" id="KW-1185">Reference proteome</keyword>
<feature type="repeat" description="ANK" evidence="2">
    <location>
        <begin position="879"/>
        <end position="911"/>
    </location>
</feature>
<evidence type="ECO:0000256" key="2">
    <source>
        <dbReference type="PROSITE-ProRule" id="PRU00023"/>
    </source>
</evidence>
<dbReference type="Pfam" id="PF24883">
    <property type="entry name" value="NPHP3_N"/>
    <property type="match status" value="1"/>
</dbReference>
<proteinExistence type="predicted"/>
<dbReference type="SUPFAM" id="SSF52540">
    <property type="entry name" value="P-loop containing nucleoside triphosphate hydrolases"/>
    <property type="match status" value="1"/>
</dbReference>
<dbReference type="EMBL" id="FWEW01000437">
    <property type="protein sequence ID" value="SLM34908.1"/>
    <property type="molecule type" value="Genomic_DNA"/>
</dbReference>
<dbReference type="AlphaFoldDB" id="A0A1W5CVL8"/>
<feature type="repeat" description="ANK" evidence="2">
    <location>
        <begin position="665"/>
        <end position="697"/>
    </location>
</feature>
<dbReference type="SMART" id="SM00248">
    <property type="entry name" value="ANK"/>
    <property type="match status" value="10"/>
</dbReference>
<dbReference type="SUPFAM" id="SSF48403">
    <property type="entry name" value="Ankyrin repeat"/>
    <property type="match status" value="1"/>
</dbReference>
<feature type="domain" description="GPI inositol-deacylase winged helix" evidence="4">
    <location>
        <begin position="372"/>
        <end position="450"/>
    </location>
</feature>
<dbReference type="PANTHER" id="PTHR10039">
    <property type="entry name" value="AMELOGENIN"/>
    <property type="match status" value="1"/>
</dbReference>
<keyword evidence="2" id="KW-0040">ANK repeat</keyword>
<name>A0A1W5CVL8_9LECA</name>
<accession>A0A1W5CVL8</accession>
<reference evidence="7" key="1">
    <citation type="submission" date="2017-03" db="EMBL/GenBank/DDBJ databases">
        <authorList>
            <person name="Sharma R."/>
            <person name="Thines M."/>
        </authorList>
    </citation>
    <scope>NUCLEOTIDE SEQUENCE [LARGE SCALE GENOMIC DNA]</scope>
</reference>
<dbReference type="InterPro" id="IPR002110">
    <property type="entry name" value="Ankyrin_rpt"/>
</dbReference>
<feature type="repeat" description="ANK" evidence="2">
    <location>
        <begin position="769"/>
        <end position="801"/>
    </location>
</feature>
<dbReference type="Pfam" id="PF12796">
    <property type="entry name" value="Ank_2"/>
    <property type="match status" value="3"/>
</dbReference>
<dbReference type="InterPro" id="IPR036770">
    <property type="entry name" value="Ankyrin_rpt-contain_sf"/>
</dbReference>
<sequence>MAFIRTSPPILDCTYKKAIITMGPPMSQADPLFKRPGTLLRTPHIDSYQPDEDNPQYRHVVKWLSPLSFQEKQIDVYGACQPEYWAWLFNDDNFKAWSQGRKGDLLFCPGTAGAGKTAFAAVTIEHMRSIKKSASSEIGVAYLYYDYYESRKVQTPGNMVSSLTRQLVQQSSQLDASIKELYEDVKRSKVARTFEQDIDMFKAAVSRFSSTYIIVDALDECSEVDTPEHDTDTKRFLSALKEEISPCTTVLVTCRTNDYLNDKFKEMSLLEIRARNEDLVSYIKGRTNKKTCLGRHVHYKAFPGFEGEIIQKIVSSCDGIFLLAKLQLDHLTDQISPQDTFEALESIPKTLQERYEKAISRMKTQVSPNRANQAMRILAWISHAKRPLRVEELRHALSVRTGDTTLQRSRFPTRDDLTHHCLGLVSIDQASRTVRLVHYTLQQYLQETGKDLFPDAEVQITRSCLDYLLLQSDVSSVLQRLLSRFESLLSRGLSPLRRPHPIQIIPDRHYRQYKFLDYATRYWGIHARHNAEETLRESILHYLKLEQEERTLQFSNEKSVLLPRFVASSPYCVCGCTWSGNFCLCKRQKGPDIHYHGSIGLLHRVAAWGFTYLAEELLNKGCHITSHDDHGWTALFWAARHGHEDILNLLIKKNANADAKCTTSIGDTPLFWAALYGHETVVDILLKHGADANHVSETYEGTAMGAAIGRDHIAVVKLLLNVGVKADDDLHGLGTSSALIAAASRGNEDITELLIEYGADINIASDVGKFRHPLTAAASNRHINVIEILASEGANINITQKRGWESQLTNPLLAAVTSYEFMAGCETLATVRRLIDLGADPNMRDSRGRTALYEAVKLPSYSLVEMLLKHGAATNVYGRGHTPLQWALQLQDQNTVLLLLQHHADPNMAKYGLAPLSVTISWGYTPIIDQLQAYGACRICASASRADLKGKLKFCPHLHSSDNFGITGLSTDDSMSRNGSLNEGDDCSALASSSKEDDGIPGDEMSGMDCSIEGDDQCTDEEMSGMDAAAV</sequence>
<dbReference type="Proteomes" id="UP000192927">
    <property type="component" value="Unassembled WGS sequence"/>
</dbReference>
<dbReference type="Gene3D" id="1.25.40.20">
    <property type="entry name" value="Ankyrin repeat-containing domain"/>
    <property type="match status" value="3"/>
</dbReference>
<evidence type="ECO:0000256" key="3">
    <source>
        <dbReference type="SAM" id="MobiDB-lite"/>
    </source>
</evidence>
<dbReference type="InterPro" id="IPR054471">
    <property type="entry name" value="GPIID_WHD"/>
</dbReference>
<dbReference type="PROSITE" id="PS50297">
    <property type="entry name" value="ANK_REP_REGION"/>
    <property type="match status" value="4"/>
</dbReference>
<feature type="repeat" description="ANK" evidence="2">
    <location>
        <begin position="734"/>
        <end position="766"/>
    </location>
</feature>
<feature type="region of interest" description="Disordered" evidence="3">
    <location>
        <begin position="975"/>
        <end position="1031"/>
    </location>
</feature>
<evidence type="ECO:0000313" key="7">
    <source>
        <dbReference type="Proteomes" id="UP000192927"/>
    </source>
</evidence>
<evidence type="ECO:0000313" key="6">
    <source>
        <dbReference type="EMBL" id="SLM34908.1"/>
    </source>
</evidence>
<dbReference type="InterPro" id="IPR056884">
    <property type="entry name" value="NPHP3-like_N"/>
</dbReference>
<dbReference type="PROSITE" id="PS50088">
    <property type="entry name" value="ANK_REPEAT"/>
    <property type="match status" value="6"/>
</dbReference>
<keyword evidence="6" id="KW-0378">Hydrolase</keyword>
<evidence type="ECO:0000259" key="5">
    <source>
        <dbReference type="Pfam" id="PF24883"/>
    </source>
</evidence>
<organism evidence="6 7">
    <name type="scientific">Lasallia pustulata</name>
    <dbReference type="NCBI Taxonomy" id="136370"/>
    <lineage>
        <taxon>Eukaryota</taxon>
        <taxon>Fungi</taxon>
        <taxon>Dikarya</taxon>
        <taxon>Ascomycota</taxon>
        <taxon>Pezizomycotina</taxon>
        <taxon>Lecanoromycetes</taxon>
        <taxon>OSLEUM clade</taxon>
        <taxon>Umbilicariomycetidae</taxon>
        <taxon>Umbilicariales</taxon>
        <taxon>Umbilicariaceae</taxon>
        <taxon>Lasallia</taxon>
    </lineage>
</organism>
<dbReference type="PRINTS" id="PR01415">
    <property type="entry name" value="ANKYRIN"/>
</dbReference>
<feature type="repeat" description="ANK" evidence="2">
    <location>
        <begin position="630"/>
        <end position="662"/>
    </location>
</feature>
<dbReference type="GO" id="GO:0016787">
    <property type="term" value="F:hydrolase activity"/>
    <property type="evidence" value="ECO:0007669"/>
    <property type="project" value="UniProtKB-KW"/>
</dbReference>
<evidence type="ECO:0000256" key="1">
    <source>
        <dbReference type="ARBA" id="ARBA00022737"/>
    </source>
</evidence>
<evidence type="ECO:0000259" key="4">
    <source>
        <dbReference type="Pfam" id="PF22939"/>
    </source>
</evidence>
<keyword evidence="1" id="KW-0677">Repeat</keyword>
<dbReference type="InterPro" id="IPR027417">
    <property type="entry name" value="P-loop_NTPase"/>
</dbReference>
<dbReference type="PANTHER" id="PTHR10039:SF15">
    <property type="entry name" value="NACHT DOMAIN-CONTAINING PROTEIN"/>
    <property type="match status" value="1"/>
</dbReference>
<feature type="repeat" description="ANK" evidence="2">
    <location>
        <begin position="847"/>
        <end position="879"/>
    </location>
</feature>
<dbReference type="Pfam" id="PF22939">
    <property type="entry name" value="WHD_GPIID"/>
    <property type="match status" value="1"/>
</dbReference>
<feature type="compositionally biased region" description="Acidic residues" evidence="3">
    <location>
        <begin position="1012"/>
        <end position="1024"/>
    </location>
</feature>
<protein>
    <submittedName>
        <fullName evidence="6">p-loop containing nucleoside triphosphate hydrolase</fullName>
    </submittedName>
</protein>
<dbReference type="Gene3D" id="3.40.50.300">
    <property type="entry name" value="P-loop containing nucleotide triphosphate hydrolases"/>
    <property type="match status" value="1"/>
</dbReference>